<gene>
    <name evidence="1" type="ORF">CesoFtcFv8_027221</name>
</gene>
<dbReference type="Proteomes" id="UP001335648">
    <property type="component" value="Unassembled WGS sequence"/>
</dbReference>
<proteinExistence type="predicted"/>
<name>A0AAN8GB80_9TELE</name>
<organism evidence="1 2">
    <name type="scientific">Champsocephalus esox</name>
    <name type="common">pike icefish</name>
    <dbReference type="NCBI Taxonomy" id="159716"/>
    <lineage>
        <taxon>Eukaryota</taxon>
        <taxon>Metazoa</taxon>
        <taxon>Chordata</taxon>
        <taxon>Craniata</taxon>
        <taxon>Vertebrata</taxon>
        <taxon>Euteleostomi</taxon>
        <taxon>Actinopterygii</taxon>
        <taxon>Neopterygii</taxon>
        <taxon>Teleostei</taxon>
        <taxon>Neoteleostei</taxon>
        <taxon>Acanthomorphata</taxon>
        <taxon>Eupercaria</taxon>
        <taxon>Perciformes</taxon>
        <taxon>Notothenioidei</taxon>
        <taxon>Channichthyidae</taxon>
        <taxon>Champsocephalus</taxon>
    </lineage>
</organism>
<protein>
    <submittedName>
        <fullName evidence="1">Uncharacterized protein</fullName>
    </submittedName>
</protein>
<reference evidence="1 2" key="1">
    <citation type="journal article" date="2023" name="Mol. Biol. Evol.">
        <title>Genomics of Secondarily Temperate Adaptation in the Only Non-Antarctic Icefish.</title>
        <authorList>
            <person name="Rivera-Colon A.G."/>
            <person name="Rayamajhi N."/>
            <person name="Minhas B.F."/>
            <person name="Madrigal G."/>
            <person name="Bilyk K.T."/>
            <person name="Yoon V."/>
            <person name="Hune M."/>
            <person name="Gregory S."/>
            <person name="Cheng C.H.C."/>
            <person name="Catchen J.M."/>
        </authorList>
    </citation>
    <scope>NUCLEOTIDE SEQUENCE [LARGE SCALE GENOMIC DNA]</scope>
    <source>
        <strain evidence="1">JC2023a</strain>
    </source>
</reference>
<evidence type="ECO:0000313" key="1">
    <source>
        <dbReference type="EMBL" id="KAK5876231.1"/>
    </source>
</evidence>
<keyword evidence="2" id="KW-1185">Reference proteome</keyword>
<sequence length="67" mass="7450">MERGPEMDLRVMLRRVSTALSPGPYVWVLGPLRLGPGAPTSGSWGPYVWVLGPRWELPARSTSDWTV</sequence>
<comment type="caution">
    <text evidence="1">The sequence shown here is derived from an EMBL/GenBank/DDBJ whole genome shotgun (WGS) entry which is preliminary data.</text>
</comment>
<accession>A0AAN8GB80</accession>
<evidence type="ECO:0000313" key="2">
    <source>
        <dbReference type="Proteomes" id="UP001335648"/>
    </source>
</evidence>
<dbReference type="AlphaFoldDB" id="A0AAN8GB80"/>
<dbReference type="EMBL" id="JAULUE010002068">
    <property type="protein sequence ID" value="KAK5876231.1"/>
    <property type="molecule type" value="Genomic_DNA"/>
</dbReference>